<evidence type="ECO:0000313" key="3">
    <source>
        <dbReference type="Proteomes" id="UP000581447"/>
    </source>
</evidence>
<feature type="transmembrane region" description="Helical" evidence="1">
    <location>
        <begin position="55"/>
        <end position="79"/>
    </location>
</feature>
<protein>
    <submittedName>
        <fullName evidence="2">Uncharacterized membrane-anchored protein YjiN (DUF445 family)</fullName>
    </submittedName>
</protein>
<keyword evidence="1" id="KW-1133">Transmembrane helix</keyword>
<keyword evidence="3" id="KW-1185">Reference proteome</keyword>
<accession>A0A840AZH8</accession>
<evidence type="ECO:0000313" key="2">
    <source>
        <dbReference type="EMBL" id="MBB3942412.1"/>
    </source>
</evidence>
<gene>
    <name evidence="2" type="ORF">GGR91_000634</name>
</gene>
<organism evidence="2 3">
    <name type="scientific">Sphingorhabdus rigui</name>
    <dbReference type="NCBI Taxonomy" id="1282858"/>
    <lineage>
        <taxon>Bacteria</taxon>
        <taxon>Pseudomonadati</taxon>
        <taxon>Pseudomonadota</taxon>
        <taxon>Alphaproteobacteria</taxon>
        <taxon>Sphingomonadales</taxon>
        <taxon>Sphingomonadaceae</taxon>
        <taxon>Sphingorhabdus</taxon>
    </lineage>
</organism>
<evidence type="ECO:0000256" key="1">
    <source>
        <dbReference type="SAM" id="Phobius"/>
    </source>
</evidence>
<dbReference type="PANTHER" id="PTHR38442">
    <property type="entry name" value="INNER MEMBRANE PROTEIN-RELATED"/>
    <property type="match status" value="1"/>
</dbReference>
<sequence>MKSADKLGQSEKIRYAERDAELRQMRIIATALLLAMAALFVFGKYMETRYDGHWGFLRAFAEAGMVGGLADWFAVTALFRHPLGIPIPHTAIIPNNKERLGRTLASFLRTNFLTTKVVARRVQRMDVAGAMGKFLSAPAGGEGRMRMGASRLLGDIIAALDDERLGGVAKGEIRKQLDKLDIAPLLGQLLTAMIRERRHIPVLDGIIKWASATLEANEHLIRQMVEERANTIMRWTGLDDKLANAIVNGLNKLLHEMAEDPDHPLREKGEEGLASLAHDLRHDKELQAKVAHWKGQLLENPAMGKWINSLWDQGRDGLLKAARNPDAALAGSFGDALIKLGGRLQEDSRLKLQINRFARRAIVGTTENYGDNIVTLVSDTVARWDASTITDRVENAVGSDLQFIRINGTLVGGMAGIVIHAVGLLI</sequence>
<dbReference type="InterPro" id="IPR007383">
    <property type="entry name" value="DUF445"/>
</dbReference>
<keyword evidence="1" id="KW-0812">Transmembrane</keyword>
<comment type="caution">
    <text evidence="2">The sequence shown here is derived from an EMBL/GenBank/DDBJ whole genome shotgun (WGS) entry which is preliminary data.</text>
</comment>
<name>A0A840AZH8_9SPHN</name>
<keyword evidence="1" id="KW-0472">Membrane</keyword>
<dbReference type="AlphaFoldDB" id="A0A840AZH8"/>
<feature type="transmembrane region" description="Helical" evidence="1">
    <location>
        <begin position="25"/>
        <end position="43"/>
    </location>
</feature>
<dbReference type="Proteomes" id="UP000581447">
    <property type="component" value="Unassembled WGS sequence"/>
</dbReference>
<dbReference type="Pfam" id="PF04286">
    <property type="entry name" value="DUF445"/>
    <property type="match status" value="1"/>
</dbReference>
<dbReference type="EMBL" id="JACIEA010000001">
    <property type="protein sequence ID" value="MBB3942412.1"/>
    <property type="molecule type" value="Genomic_DNA"/>
</dbReference>
<dbReference type="GO" id="GO:0005886">
    <property type="term" value="C:plasma membrane"/>
    <property type="evidence" value="ECO:0007669"/>
    <property type="project" value="TreeGrafter"/>
</dbReference>
<dbReference type="PANTHER" id="PTHR38442:SF1">
    <property type="entry name" value="INNER MEMBRANE PROTEIN"/>
    <property type="match status" value="1"/>
</dbReference>
<reference evidence="2 3" key="1">
    <citation type="submission" date="2020-08" db="EMBL/GenBank/DDBJ databases">
        <title>Genomic Encyclopedia of Type Strains, Phase IV (KMG-IV): sequencing the most valuable type-strain genomes for metagenomic binning, comparative biology and taxonomic classification.</title>
        <authorList>
            <person name="Goeker M."/>
        </authorList>
    </citation>
    <scope>NUCLEOTIDE SEQUENCE [LARGE SCALE GENOMIC DNA]</scope>
    <source>
        <strain evidence="2 3">DSM 29050</strain>
    </source>
</reference>
<proteinExistence type="predicted"/>